<dbReference type="PANTHER" id="PTHR31625">
    <property type="match status" value="1"/>
</dbReference>
<proteinExistence type="predicted"/>
<keyword evidence="1" id="KW-0808">Transferase</keyword>
<dbReference type="InterPro" id="IPR023213">
    <property type="entry name" value="CAT-like_dom_sf"/>
</dbReference>
<dbReference type="OrthoDB" id="1862401at2759"/>
<dbReference type="InterPro" id="IPR051504">
    <property type="entry name" value="Plant_metabolite_acyltrans"/>
</dbReference>
<sequence>MAQNCLINVLEDSHVSPPPGSVPTTSIPLTFFDTMWVSCCHMQRLFFYEFPYPTSHFMQNSLPNLKNSLSLALQHFFPFAGNLKWPPRPQRPYIQYTDGDSVLFVVTESTAEFKHLTGNGQIPRRGHELEDLVPKLAPPSMCSDGDSFCKQQPLMAIQVSIFPYVGISIGVTFCHVAADGKAFGHFTKSWASICRSEGDLTFVDNYPPDYSRDLIQDPRGIWSIFLKEMSNAETSTRMNRNDNVRITPVISKTQVEMLKKWIARKFVEENEKQDPPRLSTFVVTTAVMWVCLIKLHLSKKTPDNGICRFLFPADCRDRLRLPKTYFGNCLTPCIATARRNELTGENGIFVAANAIGREIQEFEKEPLKGIENWISSAKEVLKECEHLVSLAGSPKLRVYETEFGFGRPTKSEVVHIGSRGSISISESRDGEGAVEFGLSLAPYEFHKFNAIFEQFPFN</sequence>
<dbReference type="Pfam" id="PF02458">
    <property type="entry name" value="Transferase"/>
    <property type="match status" value="1"/>
</dbReference>
<dbReference type="AlphaFoldDB" id="A0A6P6A875"/>
<dbReference type="Gene3D" id="3.30.559.10">
    <property type="entry name" value="Chloramphenicol acetyltransferase-like domain"/>
    <property type="match status" value="2"/>
</dbReference>
<gene>
    <name evidence="4" type="primary">LOC111307237</name>
</gene>
<evidence type="ECO:0000313" key="4">
    <source>
        <dbReference type="RefSeq" id="XP_022760990.1"/>
    </source>
</evidence>
<protein>
    <submittedName>
        <fullName evidence="4">Coumaroyl-CoA:anthocyanidin 3-O-glucoside-6''-O-coumaroyltransferase 1-like</fullName>
    </submittedName>
</protein>
<dbReference type="Proteomes" id="UP000515121">
    <property type="component" value="Unplaced"/>
</dbReference>
<dbReference type="KEGG" id="dzi:111307237"/>
<accession>A0A6P6A875</accession>
<dbReference type="GO" id="GO:0016747">
    <property type="term" value="F:acyltransferase activity, transferring groups other than amino-acyl groups"/>
    <property type="evidence" value="ECO:0007669"/>
    <property type="project" value="UniProtKB-ARBA"/>
</dbReference>
<keyword evidence="3" id="KW-1185">Reference proteome</keyword>
<name>A0A6P6A875_DURZI</name>
<reference evidence="4" key="1">
    <citation type="submission" date="2025-08" db="UniProtKB">
        <authorList>
            <consortium name="RefSeq"/>
        </authorList>
    </citation>
    <scope>IDENTIFICATION</scope>
    <source>
        <tissue evidence="4">Fruit stalk</tissue>
    </source>
</reference>
<keyword evidence="2" id="KW-0012">Acyltransferase</keyword>
<dbReference type="GeneID" id="111307237"/>
<evidence type="ECO:0000256" key="2">
    <source>
        <dbReference type="ARBA" id="ARBA00023315"/>
    </source>
</evidence>
<evidence type="ECO:0000256" key="1">
    <source>
        <dbReference type="ARBA" id="ARBA00022679"/>
    </source>
</evidence>
<dbReference type="RefSeq" id="XP_022760990.1">
    <property type="nucleotide sequence ID" value="XM_022905255.1"/>
</dbReference>
<organism evidence="3 4">
    <name type="scientific">Durio zibethinus</name>
    <name type="common">Durian</name>
    <dbReference type="NCBI Taxonomy" id="66656"/>
    <lineage>
        <taxon>Eukaryota</taxon>
        <taxon>Viridiplantae</taxon>
        <taxon>Streptophyta</taxon>
        <taxon>Embryophyta</taxon>
        <taxon>Tracheophyta</taxon>
        <taxon>Spermatophyta</taxon>
        <taxon>Magnoliopsida</taxon>
        <taxon>eudicotyledons</taxon>
        <taxon>Gunneridae</taxon>
        <taxon>Pentapetalae</taxon>
        <taxon>rosids</taxon>
        <taxon>malvids</taxon>
        <taxon>Malvales</taxon>
        <taxon>Malvaceae</taxon>
        <taxon>Helicteroideae</taxon>
        <taxon>Durio</taxon>
    </lineage>
</organism>
<evidence type="ECO:0000313" key="3">
    <source>
        <dbReference type="Proteomes" id="UP000515121"/>
    </source>
</evidence>